<keyword evidence="15" id="KW-1185">Reference proteome</keyword>
<evidence type="ECO:0000256" key="1">
    <source>
        <dbReference type="ARBA" id="ARBA00004651"/>
    </source>
</evidence>
<comment type="caution">
    <text evidence="14">The sequence shown here is derived from an EMBL/GenBank/DDBJ whole genome shotgun (WGS) entry which is preliminary data.</text>
</comment>
<evidence type="ECO:0000256" key="8">
    <source>
        <dbReference type="ARBA" id="ARBA00023136"/>
    </source>
</evidence>
<dbReference type="InterPro" id="IPR002550">
    <property type="entry name" value="CNNM"/>
</dbReference>
<dbReference type="InterPro" id="IPR036318">
    <property type="entry name" value="FAD-bd_PCMH-like_sf"/>
</dbReference>
<dbReference type="SUPFAM" id="SSF56176">
    <property type="entry name" value="FAD-binding/transporter-associated domain-like"/>
    <property type="match status" value="1"/>
</dbReference>
<name>A0AA43ZRM2_9LACT</name>
<keyword evidence="8 10" id="KW-0472">Membrane</keyword>
<comment type="subcellular location">
    <subcellularLocation>
        <location evidence="1">Cell membrane</location>
        <topology evidence="1">Multi-pass membrane protein</topology>
    </subcellularLocation>
</comment>
<keyword evidence="3" id="KW-1003">Cell membrane</keyword>
<dbReference type="EMBL" id="JAUNQW010000007">
    <property type="protein sequence ID" value="MDO5457245.1"/>
    <property type="molecule type" value="Genomic_DNA"/>
</dbReference>
<dbReference type="PROSITE" id="PS51846">
    <property type="entry name" value="CNNM"/>
    <property type="match status" value="1"/>
</dbReference>
<evidence type="ECO:0000259" key="13">
    <source>
        <dbReference type="PROSITE" id="PS51846"/>
    </source>
</evidence>
<evidence type="ECO:0000259" key="12">
    <source>
        <dbReference type="PROSITE" id="PS51371"/>
    </source>
</evidence>
<reference evidence="14" key="1">
    <citation type="submission" date="2023-07" db="EMBL/GenBank/DDBJ databases">
        <title>Between Cages and Wild: Unraveling the Impact of Captivity on Animal Microbiomes and Antimicrobial Resistance.</title>
        <authorList>
            <person name="Schmartz G.P."/>
            <person name="Rehner J."/>
            <person name="Schuff M.J."/>
            <person name="Becker S.L."/>
            <person name="Kravczyk M."/>
            <person name="Gurevich A."/>
            <person name="Francke R."/>
            <person name="Mueller R."/>
            <person name="Keller V."/>
            <person name="Keller A."/>
        </authorList>
    </citation>
    <scope>NUCLEOTIDE SEQUENCE</scope>
    <source>
        <strain evidence="14">S39M_St_73</strain>
    </source>
</reference>
<protein>
    <submittedName>
        <fullName evidence="14">Hemolysin family protein</fullName>
    </submittedName>
</protein>
<feature type="transmembrane region" description="Helical" evidence="11">
    <location>
        <begin position="72"/>
        <end position="93"/>
    </location>
</feature>
<dbReference type="InterPro" id="IPR046342">
    <property type="entry name" value="CBS_dom_sf"/>
</dbReference>
<keyword evidence="7 9" id="KW-0129">CBS domain</keyword>
<evidence type="ECO:0000313" key="14">
    <source>
        <dbReference type="EMBL" id="MDO5457245.1"/>
    </source>
</evidence>
<dbReference type="PANTHER" id="PTHR43099">
    <property type="entry name" value="UPF0053 PROTEIN YRKA"/>
    <property type="match status" value="1"/>
</dbReference>
<dbReference type="AlphaFoldDB" id="A0AA43ZRM2"/>
<dbReference type="Pfam" id="PF01595">
    <property type="entry name" value="CNNM"/>
    <property type="match status" value="1"/>
</dbReference>
<evidence type="ECO:0000256" key="5">
    <source>
        <dbReference type="ARBA" id="ARBA00022737"/>
    </source>
</evidence>
<dbReference type="Pfam" id="PF03471">
    <property type="entry name" value="CorC_HlyC"/>
    <property type="match status" value="1"/>
</dbReference>
<feature type="domain" description="CBS" evidence="12">
    <location>
        <begin position="289"/>
        <end position="346"/>
    </location>
</feature>
<accession>A0AA43ZRM2</accession>
<keyword evidence="4 10" id="KW-0812">Transmembrane</keyword>
<evidence type="ECO:0000256" key="2">
    <source>
        <dbReference type="ARBA" id="ARBA00006337"/>
    </source>
</evidence>
<dbReference type="SMART" id="SM01091">
    <property type="entry name" value="CorC_HlyC"/>
    <property type="match status" value="1"/>
</dbReference>
<dbReference type="PROSITE" id="PS51371">
    <property type="entry name" value="CBS"/>
    <property type="match status" value="2"/>
</dbReference>
<evidence type="ECO:0000256" key="6">
    <source>
        <dbReference type="ARBA" id="ARBA00022989"/>
    </source>
</evidence>
<sequence length="463" mass="51899">MEESAGASPLLGQLILVIILTLVNAFFAAAEMAYVSVDKRKLEDEAEAGDKKSHRVLALLDNSDDFLSTIQIAITLAGFLNSASAATSIAQYIEPLLGGIPAAQTLAVVIITLIISYITLVFGELYPKALALQMPEKIAKSTGGIISFVNTLFKPLIWLLSTSTNVLKRMTPVDFTATEEKMTRDEFRAYLARSHQDMAIDVEELSMLEGVLSLDNKIVRELMVPRTDAYMIDYDDGTESNMDKLLELQYSRVPMYNEEKDNVIGIIHVKNLLKASVEQPLYEVDLYDIMNEAQFVPETIYIDDLLYEMQRTNNTMMIVIDEYGGVSGIITIEDIIEEIVGDIDDEYDAPQDVYIEKIDDSHYVIEGSMPLHDFNEYFNTIASSEAVDTIAGYFITQTGTIPNEIEFDSPEDSAEEVSIQIDRYELSIKSVEGARVSSLYLHVLEEETEEDNKDPYDNIKQEN</sequence>
<evidence type="ECO:0000256" key="4">
    <source>
        <dbReference type="ARBA" id="ARBA00022692"/>
    </source>
</evidence>
<feature type="transmembrane region" description="Helical" evidence="11">
    <location>
        <begin position="105"/>
        <end position="126"/>
    </location>
</feature>
<feature type="domain" description="CBS" evidence="12">
    <location>
        <begin position="223"/>
        <end position="284"/>
    </location>
</feature>
<comment type="similarity">
    <text evidence="2">Belongs to the UPF0053 family.</text>
</comment>
<dbReference type="InterPro" id="IPR051676">
    <property type="entry name" value="UPF0053_domain"/>
</dbReference>
<dbReference type="PANTHER" id="PTHR43099:SF2">
    <property type="entry name" value="UPF0053 PROTEIN YRKA"/>
    <property type="match status" value="1"/>
</dbReference>
<evidence type="ECO:0000256" key="3">
    <source>
        <dbReference type="ARBA" id="ARBA00022475"/>
    </source>
</evidence>
<keyword evidence="6 10" id="KW-1133">Transmembrane helix</keyword>
<dbReference type="InterPro" id="IPR016169">
    <property type="entry name" value="FAD-bd_PCMH_sub2"/>
</dbReference>
<dbReference type="FunFam" id="3.10.580.10:FF:000002">
    <property type="entry name" value="Magnesium/cobalt efflux protein CorC"/>
    <property type="match status" value="1"/>
</dbReference>
<dbReference type="Gene3D" id="3.10.580.10">
    <property type="entry name" value="CBS-domain"/>
    <property type="match status" value="1"/>
</dbReference>
<dbReference type="Proteomes" id="UP001171751">
    <property type="component" value="Unassembled WGS sequence"/>
</dbReference>
<feature type="domain" description="CNNM transmembrane" evidence="13">
    <location>
        <begin position="6"/>
        <end position="204"/>
    </location>
</feature>
<dbReference type="GO" id="GO:0050660">
    <property type="term" value="F:flavin adenine dinucleotide binding"/>
    <property type="evidence" value="ECO:0007669"/>
    <property type="project" value="InterPro"/>
</dbReference>
<proteinExistence type="inferred from homology"/>
<dbReference type="GO" id="GO:0005886">
    <property type="term" value="C:plasma membrane"/>
    <property type="evidence" value="ECO:0007669"/>
    <property type="project" value="UniProtKB-SubCell"/>
</dbReference>
<dbReference type="InterPro" id="IPR005170">
    <property type="entry name" value="Transptr-assoc_dom"/>
</dbReference>
<dbReference type="Pfam" id="PF00571">
    <property type="entry name" value="CBS"/>
    <property type="match status" value="2"/>
</dbReference>
<dbReference type="SUPFAM" id="SSF54631">
    <property type="entry name" value="CBS-domain pair"/>
    <property type="match status" value="1"/>
</dbReference>
<dbReference type="Gene3D" id="3.30.465.10">
    <property type="match status" value="1"/>
</dbReference>
<evidence type="ECO:0000256" key="10">
    <source>
        <dbReference type="PROSITE-ProRule" id="PRU01193"/>
    </source>
</evidence>
<gene>
    <name evidence="14" type="ORF">Q4F26_02785</name>
</gene>
<organism evidence="14 15">
    <name type="scientific">Atopococcus tabaci</name>
    <dbReference type="NCBI Taxonomy" id="269774"/>
    <lineage>
        <taxon>Bacteria</taxon>
        <taxon>Bacillati</taxon>
        <taxon>Bacillota</taxon>
        <taxon>Bacilli</taxon>
        <taxon>Lactobacillales</taxon>
        <taxon>Carnobacteriaceae</taxon>
        <taxon>Atopococcus</taxon>
    </lineage>
</organism>
<dbReference type="CDD" id="cd04590">
    <property type="entry name" value="CBS_pair_CorC_HlyC_assoc"/>
    <property type="match status" value="1"/>
</dbReference>
<evidence type="ECO:0000256" key="11">
    <source>
        <dbReference type="SAM" id="Phobius"/>
    </source>
</evidence>
<dbReference type="InterPro" id="IPR000644">
    <property type="entry name" value="CBS_dom"/>
</dbReference>
<feature type="transmembrane region" description="Helical" evidence="11">
    <location>
        <begin position="12"/>
        <end position="35"/>
    </location>
</feature>
<dbReference type="InterPro" id="IPR044751">
    <property type="entry name" value="Ion_transp-like_CBS"/>
</dbReference>
<evidence type="ECO:0000256" key="7">
    <source>
        <dbReference type="ARBA" id="ARBA00023122"/>
    </source>
</evidence>
<keyword evidence="5" id="KW-0677">Repeat</keyword>
<evidence type="ECO:0000313" key="15">
    <source>
        <dbReference type="Proteomes" id="UP001171751"/>
    </source>
</evidence>
<evidence type="ECO:0000256" key="9">
    <source>
        <dbReference type="PROSITE-ProRule" id="PRU00703"/>
    </source>
</evidence>